<dbReference type="AlphaFoldDB" id="A0AAU7PYW1"/>
<dbReference type="GO" id="GO:0016491">
    <property type="term" value="F:oxidoreductase activity"/>
    <property type="evidence" value="ECO:0007669"/>
    <property type="project" value="InterPro"/>
</dbReference>
<sequence length="186" mass="20969">MTLPRIKTKGQTMRPLSVASIPSENEVLLGTRTGKEASEFKKTLINLKKGETLKMRGPFGIFKFQDESSPVVLFASGVGITPIRAMLKSLSKSNSRPVHLVYVANGYHLFDDELLELSQSLNNFYYHKLNHSQEAIDLMTKLAREFGNKAYYFNSGAPKVLESMKEDLMANGIHKRRIIHDAFNGY</sequence>
<name>A0AAU7PYW1_9STRE</name>
<dbReference type="RefSeq" id="WP_133161046.1">
    <property type="nucleotide sequence ID" value="NZ_CP157941.1"/>
</dbReference>
<dbReference type="PANTHER" id="PTHR47354:SF5">
    <property type="entry name" value="PROTEIN RFBI"/>
    <property type="match status" value="1"/>
</dbReference>
<dbReference type="InterPro" id="IPR050415">
    <property type="entry name" value="MRET"/>
</dbReference>
<dbReference type="InterPro" id="IPR039261">
    <property type="entry name" value="FNR_nucleotide-bd"/>
</dbReference>
<dbReference type="Gene3D" id="3.40.50.80">
    <property type="entry name" value="Nucleotide-binding domain of ferredoxin-NADP reductase (FNR) module"/>
    <property type="match status" value="1"/>
</dbReference>
<dbReference type="PANTHER" id="PTHR47354">
    <property type="entry name" value="NADH OXIDOREDUCTASE HCR"/>
    <property type="match status" value="1"/>
</dbReference>
<proteinExistence type="predicted"/>
<gene>
    <name evidence="1" type="ORF">ABKA15_01845</name>
</gene>
<dbReference type="CDD" id="cd00322">
    <property type="entry name" value="FNR_like"/>
    <property type="match status" value="1"/>
</dbReference>
<dbReference type="EMBL" id="CP157941">
    <property type="protein sequence ID" value="XBS57463.1"/>
    <property type="molecule type" value="Genomic_DNA"/>
</dbReference>
<dbReference type="PRINTS" id="PR00409">
    <property type="entry name" value="PHDIOXRDTASE"/>
</dbReference>
<accession>A0AAU7PYW1</accession>
<protein>
    <submittedName>
        <fullName evidence="1">FAD-dependent oxidoreductase</fullName>
    </submittedName>
</protein>
<reference evidence="1" key="1">
    <citation type="submission" date="2024-06" db="EMBL/GenBank/DDBJ databases">
        <title>Complete genome sequence of Streptococcus sp. KHUD_010.</title>
        <authorList>
            <person name="Lee J.-H."/>
            <person name="Moon J.-H."/>
        </authorList>
    </citation>
    <scope>NUCLEOTIDE SEQUENCE</scope>
    <source>
        <strain evidence="1">KHUD_010</strain>
    </source>
</reference>
<dbReference type="SUPFAM" id="SSF52343">
    <property type="entry name" value="Ferredoxin reductase-like, C-terminal NADP-linked domain"/>
    <property type="match status" value="1"/>
</dbReference>
<evidence type="ECO:0000313" key="1">
    <source>
        <dbReference type="EMBL" id="XBS57463.1"/>
    </source>
</evidence>
<organism evidence="1">
    <name type="scientific">Streptococcus sp. KHUD_010</name>
    <dbReference type="NCBI Taxonomy" id="3157339"/>
    <lineage>
        <taxon>Bacteria</taxon>
        <taxon>Bacillati</taxon>
        <taxon>Bacillota</taxon>
        <taxon>Bacilli</taxon>
        <taxon>Lactobacillales</taxon>
        <taxon>Streptococcaceae</taxon>
        <taxon>Streptococcus</taxon>
    </lineage>
</organism>